<feature type="modified residue" description="4-aspartylphosphate" evidence="1">
    <location>
        <position position="59"/>
    </location>
</feature>
<dbReference type="RefSeq" id="WP_119052267.1">
    <property type="nucleotide sequence ID" value="NZ_CP032157.1"/>
</dbReference>
<dbReference type="Pfam" id="PF00072">
    <property type="entry name" value="Response_reg"/>
    <property type="match status" value="1"/>
</dbReference>
<evidence type="ECO:0000313" key="5">
    <source>
        <dbReference type="Proteomes" id="UP000263900"/>
    </source>
</evidence>
<dbReference type="SUPFAM" id="SSF52172">
    <property type="entry name" value="CheY-like"/>
    <property type="match status" value="1"/>
</dbReference>
<evidence type="ECO:0000259" key="2">
    <source>
        <dbReference type="PROSITE" id="PS50110"/>
    </source>
</evidence>
<dbReference type="Proteomes" id="UP000263900">
    <property type="component" value="Chromosome"/>
</dbReference>
<dbReference type="Gene3D" id="2.40.50.1020">
    <property type="entry name" value="LytTr DNA-binding domain"/>
    <property type="match status" value="1"/>
</dbReference>
<dbReference type="AlphaFoldDB" id="A0A3B7MTK2"/>
<dbReference type="GO" id="GO:0000156">
    <property type="term" value="F:phosphorelay response regulator activity"/>
    <property type="evidence" value="ECO:0007669"/>
    <property type="project" value="InterPro"/>
</dbReference>
<dbReference type="GO" id="GO:0003677">
    <property type="term" value="F:DNA binding"/>
    <property type="evidence" value="ECO:0007669"/>
    <property type="project" value="UniProtKB-KW"/>
</dbReference>
<dbReference type="PROSITE" id="PS50110">
    <property type="entry name" value="RESPONSE_REGULATORY"/>
    <property type="match status" value="1"/>
</dbReference>
<dbReference type="KEGG" id="pseg:D3H65_21375"/>
<evidence type="ECO:0000256" key="1">
    <source>
        <dbReference type="PROSITE-ProRule" id="PRU00169"/>
    </source>
</evidence>
<dbReference type="Pfam" id="PF04397">
    <property type="entry name" value="LytTR"/>
    <property type="match status" value="1"/>
</dbReference>
<organism evidence="4 5">
    <name type="scientific">Paraflavitalea soli</name>
    <dbReference type="NCBI Taxonomy" id="2315862"/>
    <lineage>
        <taxon>Bacteria</taxon>
        <taxon>Pseudomonadati</taxon>
        <taxon>Bacteroidota</taxon>
        <taxon>Chitinophagia</taxon>
        <taxon>Chitinophagales</taxon>
        <taxon>Chitinophagaceae</taxon>
        <taxon>Paraflavitalea</taxon>
    </lineage>
</organism>
<keyword evidence="5" id="KW-1185">Reference proteome</keyword>
<dbReference type="PANTHER" id="PTHR37299">
    <property type="entry name" value="TRANSCRIPTIONAL REGULATOR-RELATED"/>
    <property type="match status" value="1"/>
</dbReference>
<accession>A0A3B7MTK2</accession>
<gene>
    <name evidence="4" type="ORF">D3H65_21375</name>
</gene>
<dbReference type="InterPro" id="IPR011006">
    <property type="entry name" value="CheY-like_superfamily"/>
</dbReference>
<name>A0A3B7MTK2_9BACT</name>
<dbReference type="PANTHER" id="PTHR37299:SF1">
    <property type="entry name" value="STAGE 0 SPORULATION PROTEIN A HOMOLOG"/>
    <property type="match status" value="1"/>
</dbReference>
<evidence type="ECO:0000259" key="3">
    <source>
        <dbReference type="PROSITE" id="PS50930"/>
    </source>
</evidence>
<dbReference type="SMART" id="SM00448">
    <property type="entry name" value="REC"/>
    <property type="match status" value="1"/>
</dbReference>
<evidence type="ECO:0000313" key="4">
    <source>
        <dbReference type="EMBL" id="AXY76390.1"/>
    </source>
</evidence>
<protein>
    <submittedName>
        <fullName evidence="4">DNA-binding response regulator</fullName>
    </submittedName>
</protein>
<dbReference type="InterPro" id="IPR001789">
    <property type="entry name" value="Sig_transdc_resp-reg_receiver"/>
</dbReference>
<dbReference type="Gene3D" id="3.40.50.2300">
    <property type="match status" value="1"/>
</dbReference>
<dbReference type="EMBL" id="CP032157">
    <property type="protein sequence ID" value="AXY76390.1"/>
    <property type="molecule type" value="Genomic_DNA"/>
</dbReference>
<proteinExistence type="predicted"/>
<feature type="domain" description="Response regulatory" evidence="2">
    <location>
        <begin position="8"/>
        <end position="119"/>
    </location>
</feature>
<dbReference type="OrthoDB" id="1646880at2"/>
<keyword evidence="1" id="KW-0597">Phosphoprotein</keyword>
<reference evidence="4 5" key="1">
    <citation type="submission" date="2018-09" db="EMBL/GenBank/DDBJ databases">
        <title>Genome sequencing of strain 6GH32-13.</title>
        <authorList>
            <person name="Weon H.-Y."/>
            <person name="Heo J."/>
            <person name="Kwon S.-W."/>
        </authorList>
    </citation>
    <scope>NUCLEOTIDE SEQUENCE [LARGE SCALE GENOMIC DNA]</scope>
    <source>
        <strain evidence="4 5">5GH32-13</strain>
    </source>
</reference>
<dbReference type="PROSITE" id="PS50930">
    <property type="entry name" value="HTH_LYTTR"/>
    <property type="match status" value="1"/>
</dbReference>
<dbReference type="InterPro" id="IPR046947">
    <property type="entry name" value="LytR-like"/>
</dbReference>
<sequence length="245" mass="27818">MTTVKTISCVVVDDEPLALKLMADYVQKTPFLALKEQTSNPMRAIELVQQGGVDLLFLDIQMPELTGLQLMKIIGHKCKVILTTAYADYALDGYEFDVIDYLLKPVTFDRFLVAAHKARERLSATEPVMVIQAPAATTAVPASYIFVKTEYKIQKIDLATILYMEGLRDYVAIYTTAGKILTLQSMKSFQEQLPESNFMRVHKSYLIALDKIQFIERNRIVIADNYIPVGDTYQEVFQQRLNMKG</sequence>
<feature type="domain" description="HTH LytTR-type" evidence="3">
    <location>
        <begin position="145"/>
        <end position="243"/>
    </location>
</feature>
<keyword evidence="4" id="KW-0238">DNA-binding</keyword>
<dbReference type="InterPro" id="IPR007492">
    <property type="entry name" value="LytTR_DNA-bd_dom"/>
</dbReference>
<dbReference type="SMART" id="SM00850">
    <property type="entry name" value="LytTR"/>
    <property type="match status" value="1"/>
</dbReference>